<dbReference type="GO" id="GO:0016787">
    <property type="term" value="F:hydrolase activity"/>
    <property type="evidence" value="ECO:0007669"/>
    <property type="project" value="UniProtKB-KW"/>
</dbReference>
<dbReference type="Pfam" id="PF04851">
    <property type="entry name" value="ResIII"/>
    <property type="match status" value="1"/>
</dbReference>
<evidence type="ECO:0000256" key="1">
    <source>
        <dbReference type="ARBA" id="ARBA00022741"/>
    </source>
</evidence>
<keyword evidence="4" id="KW-0067">ATP-binding</keyword>
<dbReference type="InterPro" id="IPR027417">
    <property type="entry name" value="P-loop_NTPase"/>
</dbReference>
<dbReference type="GO" id="GO:0005524">
    <property type="term" value="F:ATP binding"/>
    <property type="evidence" value="ECO:0007669"/>
    <property type="project" value="UniProtKB-KW"/>
</dbReference>
<keyword evidence="2" id="KW-0378">Hydrolase</keyword>
<reference evidence="6" key="1">
    <citation type="journal article" date="2020" name="Nature">
        <title>Giant virus diversity and host interactions through global metagenomics.</title>
        <authorList>
            <person name="Schulz F."/>
            <person name="Roux S."/>
            <person name="Paez-Espino D."/>
            <person name="Jungbluth S."/>
            <person name="Walsh D.A."/>
            <person name="Denef V.J."/>
            <person name="McMahon K.D."/>
            <person name="Konstantinidis K.T."/>
            <person name="Eloe-Fadrosh E.A."/>
            <person name="Kyrpides N.C."/>
            <person name="Woyke T."/>
        </authorList>
    </citation>
    <scope>NUCLEOTIDE SEQUENCE</scope>
    <source>
        <strain evidence="6">GVMAG-M-3300020182-84</strain>
    </source>
</reference>
<dbReference type="PANTHER" id="PTHR11274">
    <property type="entry name" value="RAD25/XP-B DNA REPAIR HELICASE"/>
    <property type="match status" value="1"/>
</dbReference>
<evidence type="ECO:0000256" key="4">
    <source>
        <dbReference type="ARBA" id="ARBA00022840"/>
    </source>
</evidence>
<dbReference type="InterPro" id="IPR006935">
    <property type="entry name" value="Helicase/UvrB_N"/>
</dbReference>
<dbReference type="Gene3D" id="3.40.50.300">
    <property type="entry name" value="P-loop containing nucleotide triphosphate hydrolases"/>
    <property type="match status" value="2"/>
</dbReference>
<accession>A0A6C0C3C0</accession>
<dbReference type="InterPro" id="IPR014001">
    <property type="entry name" value="Helicase_ATP-bd"/>
</dbReference>
<dbReference type="GO" id="GO:0004386">
    <property type="term" value="F:helicase activity"/>
    <property type="evidence" value="ECO:0007669"/>
    <property type="project" value="UniProtKB-KW"/>
</dbReference>
<evidence type="ECO:0000259" key="5">
    <source>
        <dbReference type="PROSITE" id="PS51192"/>
    </source>
</evidence>
<dbReference type="CDD" id="cd17926">
    <property type="entry name" value="DEXHc_RE"/>
    <property type="match status" value="1"/>
</dbReference>
<evidence type="ECO:0000313" key="6">
    <source>
        <dbReference type="EMBL" id="QHS98023.1"/>
    </source>
</evidence>
<keyword evidence="1" id="KW-0547">Nucleotide-binding</keyword>
<feature type="domain" description="Helicase ATP-binding" evidence="5">
    <location>
        <begin position="109"/>
        <end position="258"/>
    </location>
</feature>
<protein>
    <recommendedName>
        <fullName evidence="5">Helicase ATP-binding domain-containing protein</fullName>
    </recommendedName>
</protein>
<name>A0A6C0C3C0_9ZZZZ</name>
<dbReference type="PROSITE" id="PS51192">
    <property type="entry name" value="HELICASE_ATP_BIND_1"/>
    <property type="match status" value="1"/>
</dbReference>
<evidence type="ECO:0000256" key="3">
    <source>
        <dbReference type="ARBA" id="ARBA00022806"/>
    </source>
</evidence>
<evidence type="ECO:0000256" key="2">
    <source>
        <dbReference type="ARBA" id="ARBA00022801"/>
    </source>
</evidence>
<proteinExistence type="predicted"/>
<dbReference type="GO" id="GO:0003677">
    <property type="term" value="F:DNA binding"/>
    <property type="evidence" value="ECO:0007669"/>
    <property type="project" value="InterPro"/>
</dbReference>
<dbReference type="SMART" id="SM00487">
    <property type="entry name" value="DEXDc"/>
    <property type="match status" value="1"/>
</dbReference>
<dbReference type="InterPro" id="IPR050615">
    <property type="entry name" value="ATP-dep_DNA_Helicase"/>
</dbReference>
<organism evidence="6">
    <name type="scientific">viral metagenome</name>
    <dbReference type="NCBI Taxonomy" id="1070528"/>
    <lineage>
        <taxon>unclassified sequences</taxon>
        <taxon>metagenomes</taxon>
        <taxon>organismal metagenomes</taxon>
    </lineage>
</organism>
<dbReference type="EMBL" id="MN739312">
    <property type="protein sequence ID" value="QHS98023.1"/>
    <property type="molecule type" value="Genomic_DNA"/>
</dbReference>
<dbReference type="SUPFAM" id="SSF52540">
    <property type="entry name" value="P-loop containing nucleoside triphosphate hydrolases"/>
    <property type="match status" value="2"/>
</dbReference>
<keyword evidence="3" id="KW-0347">Helicase</keyword>
<dbReference type="AlphaFoldDB" id="A0A6C0C3C0"/>
<sequence>MSISENSYIGKKGYVVKKSLLSSQQIRKIQDDLNVKPFVVASMGGGAQNQSFPCYRESDKKLYLPRFYGIREFGTPAKSQLNNFESIDIDFPNELRDYQTEIVDVYMNHCNTPDGNGGILEVPCGKGKTVMALKIISLLKSKTLVIVHKEFLMNQWIERIEQFLPGAKIGKIQGPTFDIEGKDIVIGMLQSLYSRNFEPNAFDSFGLTVIDEVHRIGSEQFSKALFKTVTKNMLGISATVERKDRLTHVLYMFIGPRIYNEERRDDDQVCVRAIHYKSYDEEFNEVELDYKGHPKFSTMISKLCAFGPRSDFIVRVLNDLIIENPQKQIMILGHNKNLLKYLFEAINHKAFATCGYYIGGMKQKDLQISETKQIVIATYAMAAEALDIKTLSTLVMVTPKTDITQSIGRILRVKHNNPIVIDIVDAHSNFVNQWTQRRRYYKKNKYFICSSNSDVYENMTTTKWKIVHNPDNKDEKEPIESIFGGKCLLKMKK</sequence>
<dbReference type="PANTHER" id="PTHR11274:SF0">
    <property type="entry name" value="GENERAL TRANSCRIPTION AND DNA REPAIR FACTOR IIH HELICASE SUBUNIT XPB"/>
    <property type="match status" value="1"/>
</dbReference>